<dbReference type="InterPro" id="IPR009079">
    <property type="entry name" value="4_helix_cytokine-like_core"/>
</dbReference>
<protein>
    <recommendedName>
        <fullName evidence="4">Colony stimulating factor 1b (macrophage)</fullName>
    </recommendedName>
</protein>
<evidence type="ECO:0000256" key="1">
    <source>
        <dbReference type="SAM" id="Phobius"/>
    </source>
</evidence>
<dbReference type="FunFam" id="1.20.1250.10:FF:000056">
    <property type="entry name" value="Colony-stimulating factor 1b (macrophage)"/>
    <property type="match status" value="1"/>
</dbReference>
<dbReference type="Proteomes" id="UP001239994">
    <property type="component" value="Unassembled WGS sequence"/>
</dbReference>
<name>A0AAD9DM97_9TELE</name>
<sequence length="274" mass="30621">KEAGVQHVQNNLFRVKHAAQQTKTSVSLYGCVCLSLTYAQVKSLCILILLYIPLSMMEIPGPCRHSITKDHLLQMKSLINIQLRNGCTITYKFIERKHLSLVCYVKAALPRVLELLSKRFHYAQGSEAALSTLTLQNLILNIYSQHCVPALNEELEEDPVAFERQFTDSPMRALQRAKEVLDLYLELITHTHTVVDWACEAEYSSHGPAAITEPPASTEAALGLGGQPHQSSSKERFYKPGFIVLSVSAGLLLVLGIYCFIDRKFSHSSAFMTL</sequence>
<dbReference type="GO" id="GO:0005125">
    <property type="term" value="F:cytokine activity"/>
    <property type="evidence" value="ECO:0007669"/>
    <property type="project" value="InterPro"/>
</dbReference>
<keyword evidence="3" id="KW-1185">Reference proteome</keyword>
<dbReference type="Gene3D" id="1.20.1250.10">
    <property type="match status" value="1"/>
</dbReference>
<organism evidence="2 3">
    <name type="scientific">Electrophorus voltai</name>
    <dbReference type="NCBI Taxonomy" id="2609070"/>
    <lineage>
        <taxon>Eukaryota</taxon>
        <taxon>Metazoa</taxon>
        <taxon>Chordata</taxon>
        <taxon>Craniata</taxon>
        <taxon>Vertebrata</taxon>
        <taxon>Euteleostomi</taxon>
        <taxon>Actinopterygii</taxon>
        <taxon>Neopterygii</taxon>
        <taxon>Teleostei</taxon>
        <taxon>Ostariophysi</taxon>
        <taxon>Gymnotiformes</taxon>
        <taxon>Gymnotoidei</taxon>
        <taxon>Gymnotidae</taxon>
        <taxon>Electrophorus</taxon>
    </lineage>
</organism>
<comment type="caution">
    <text evidence="2">The sequence shown here is derived from an EMBL/GenBank/DDBJ whole genome shotgun (WGS) entry which is preliminary data.</text>
</comment>
<dbReference type="AlphaFoldDB" id="A0AAD9DM97"/>
<keyword evidence="1" id="KW-1133">Transmembrane helix</keyword>
<feature type="non-terminal residue" evidence="2">
    <location>
        <position position="1"/>
    </location>
</feature>
<evidence type="ECO:0008006" key="4">
    <source>
        <dbReference type="Google" id="ProtNLM"/>
    </source>
</evidence>
<dbReference type="Pfam" id="PF05337">
    <property type="entry name" value="CSF-1"/>
    <property type="match status" value="1"/>
</dbReference>
<dbReference type="GO" id="GO:0005615">
    <property type="term" value="C:extracellular space"/>
    <property type="evidence" value="ECO:0007669"/>
    <property type="project" value="TreeGrafter"/>
</dbReference>
<reference evidence="2" key="1">
    <citation type="submission" date="2023-03" db="EMBL/GenBank/DDBJ databases">
        <title>Electrophorus voltai genome.</title>
        <authorList>
            <person name="Bian C."/>
        </authorList>
    </citation>
    <scope>NUCLEOTIDE SEQUENCE</scope>
    <source>
        <strain evidence="2">CB-2022</strain>
        <tissue evidence="2">Muscle</tissue>
    </source>
</reference>
<dbReference type="PANTHER" id="PTHR10058">
    <property type="entry name" value="MACROPHAGE COLONY STIMULATING FACTOR"/>
    <property type="match status" value="1"/>
</dbReference>
<evidence type="ECO:0000313" key="3">
    <source>
        <dbReference type="Proteomes" id="UP001239994"/>
    </source>
</evidence>
<evidence type="ECO:0000313" key="2">
    <source>
        <dbReference type="EMBL" id="KAK1786946.1"/>
    </source>
</evidence>
<proteinExistence type="predicted"/>
<dbReference type="GO" id="GO:0008083">
    <property type="term" value="F:growth factor activity"/>
    <property type="evidence" value="ECO:0007669"/>
    <property type="project" value="InterPro"/>
</dbReference>
<feature type="transmembrane region" description="Helical" evidence="1">
    <location>
        <begin position="241"/>
        <end position="261"/>
    </location>
</feature>
<keyword evidence="1" id="KW-0472">Membrane</keyword>
<gene>
    <name evidence="2" type="ORF">P4O66_017325</name>
</gene>
<keyword evidence="1" id="KW-0812">Transmembrane</keyword>
<dbReference type="InterPro" id="IPR008001">
    <property type="entry name" value="MCSF-1"/>
</dbReference>
<dbReference type="EMBL" id="JAROKS010000024">
    <property type="protein sequence ID" value="KAK1786946.1"/>
    <property type="molecule type" value="Genomic_DNA"/>
</dbReference>
<dbReference type="SUPFAM" id="SSF47266">
    <property type="entry name" value="4-helical cytokines"/>
    <property type="match status" value="1"/>
</dbReference>
<accession>A0AAD9DM97</accession>
<dbReference type="PANTHER" id="PTHR10058:SF0">
    <property type="entry name" value="MACROPHAGE COLONY-STIMULATING FACTOR 1"/>
    <property type="match status" value="1"/>
</dbReference>
<dbReference type="GO" id="GO:0016020">
    <property type="term" value="C:membrane"/>
    <property type="evidence" value="ECO:0007669"/>
    <property type="project" value="InterPro"/>
</dbReference>